<dbReference type="KEGG" id="pdh:B9T62_37680"/>
<accession>A0A2Z2KNB0</accession>
<feature type="transmembrane region" description="Helical" evidence="2">
    <location>
        <begin position="141"/>
        <end position="167"/>
    </location>
</feature>
<keyword evidence="4" id="KW-1185">Reference proteome</keyword>
<keyword evidence="2" id="KW-0812">Transmembrane</keyword>
<evidence type="ECO:0000313" key="3">
    <source>
        <dbReference type="EMBL" id="ASA25945.1"/>
    </source>
</evidence>
<sequence length="238" mass="26032">MSNLDGGPPLNGPGNPKPEPPQRPNVNEQWNSLMQDERVQKARQTSKQYSGYFLNALKAPYATMKSVSPAHSLNGWITMVLIAVLSSFYFLTWFLKWDISPAFGPGFLKPLLLTALSLAVAFGLTYAVLRMEKVNPDLRLLAAQFGTLLVPAVAVLALAVLFLMFSLYSFSTYLLMLAFLFIFVAINSVIFQYPIRALSGRIDTTYLIVTGNAATGYLLFKLVASVISGAVGGIFSGF</sequence>
<organism evidence="3 4">
    <name type="scientific">Paenibacillus donghaensis</name>
    <dbReference type="NCBI Taxonomy" id="414771"/>
    <lineage>
        <taxon>Bacteria</taxon>
        <taxon>Bacillati</taxon>
        <taxon>Bacillota</taxon>
        <taxon>Bacilli</taxon>
        <taxon>Bacillales</taxon>
        <taxon>Paenibacillaceae</taxon>
        <taxon>Paenibacillus</taxon>
    </lineage>
</organism>
<feature type="transmembrane region" description="Helical" evidence="2">
    <location>
        <begin position="173"/>
        <end position="195"/>
    </location>
</feature>
<feature type="transmembrane region" description="Helical" evidence="2">
    <location>
        <begin position="73"/>
        <end position="95"/>
    </location>
</feature>
<keyword evidence="2" id="KW-0472">Membrane</keyword>
<feature type="transmembrane region" description="Helical" evidence="2">
    <location>
        <begin position="216"/>
        <end position="235"/>
    </location>
</feature>
<evidence type="ECO:0008006" key="5">
    <source>
        <dbReference type="Google" id="ProtNLM"/>
    </source>
</evidence>
<evidence type="ECO:0000256" key="2">
    <source>
        <dbReference type="SAM" id="Phobius"/>
    </source>
</evidence>
<feature type="compositionally biased region" description="Low complexity" evidence="1">
    <location>
        <begin position="1"/>
        <end position="14"/>
    </location>
</feature>
<proteinExistence type="predicted"/>
<dbReference type="RefSeq" id="WP_087919904.1">
    <property type="nucleotide sequence ID" value="NZ_CP021780.1"/>
</dbReference>
<reference evidence="3 4" key="1">
    <citation type="submission" date="2017-06" db="EMBL/GenBank/DDBJ databases">
        <title>Complete genome sequence of Paenibacillus donghaensis KCTC 13049T isolated from East Sea sediment, South Korea.</title>
        <authorList>
            <person name="Jung B.K."/>
            <person name="Hong S.-J."/>
            <person name="Shin J.-H."/>
        </authorList>
    </citation>
    <scope>NUCLEOTIDE SEQUENCE [LARGE SCALE GENOMIC DNA]</scope>
    <source>
        <strain evidence="3 4">KCTC 13049</strain>
    </source>
</reference>
<evidence type="ECO:0000313" key="4">
    <source>
        <dbReference type="Proteomes" id="UP000249890"/>
    </source>
</evidence>
<gene>
    <name evidence="3" type="ORF">B9T62_37680</name>
</gene>
<keyword evidence="2" id="KW-1133">Transmembrane helix</keyword>
<dbReference type="AlphaFoldDB" id="A0A2Z2KNB0"/>
<feature type="transmembrane region" description="Helical" evidence="2">
    <location>
        <begin position="107"/>
        <end position="129"/>
    </location>
</feature>
<feature type="region of interest" description="Disordered" evidence="1">
    <location>
        <begin position="1"/>
        <end position="27"/>
    </location>
</feature>
<dbReference type="Proteomes" id="UP000249890">
    <property type="component" value="Chromosome"/>
</dbReference>
<protein>
    <recommendedName>
        <fullName evidence="5">Yip1 domain-containing protein</fullName>
    </recommendedName>
</protein>
<dbReference type="OrthoDB" id="2448863at2"/>
<dbReference type="EMBL" id="CP021780">
    <property type="protein sequence ID" value="ASA25945.1"/>
    <property type="molecule type" value="Genomic_DNA"/>
</dbReference>
<evidence type="ECO:0000256" key="1">
    <source>
        <dbReference type="SAM" id="MobiDB-lite"/>
    </source>
</evidence>
<name>A0A2Z2KNB0_9BACL</name>